<dbReference type="AlphaFoldDB" id="A0A176RY71"/>
<comment type="caution">
    <text evidence="1">The sequence shown here is derived from an EMBL/GenBank/DDBJ whole genome shotgun (WGS) entry which is preliminary data.</text>
</comment>
<evidence type="ECO:0000313" key="1">
    <source>
        <dbReference type="EMBL" id="OAD20664.1"/>
    </source>
</evidence>
<dbReference type="EMBL" id="LUTY01002202">
    <property type="protein sequence ID" value="OAD20664.1"/>
    <property type="molecule type" value="Genomic_DNA"/>
</dbReference>
<dbReference type="Proteomes" id="UP000076962">
    <property type="component" value="Unassembled WGS sequence"/>
</dbReference>
<name>A0A176RY71_9GAMM</name>
<gene>
    <name evidence="1" type="ORF">THIOM_003617</name>
</gene>
<organism evidence="1 2">
    <name type="scientific">Candidatus Thiomargarita nelsonii</name>
    <dbReference type="NCBI Taxonomy" id="1003181"/>
    <lineage>
        <taxon>Bacteria</taxon>
        <taxon>Pseudomonadati</taxon>
        <taxon>Pseudomonadota</taxon>
        <taxon>Gammaproteobacteria</taxon>
        <taxon>Thiotrichales</taxon>
        <taxon>Thiotrichaceae</taxon>
        <taxon>Thiomargarita</taxon>
    </lineage>
</organism>
<accession>A0A176RY71</accession>
<evidence type="ECO:0000313" key="2">
    <source>
        <dbReference type="Proteomes" id="UP000076962"/>
    </source>
</evidence>
<keyword evidence="2" id="KW-1185">Reference proteome</keyword>
<feature type="non-terminal residue" evidence="1">
    <location>
        <position position="1"/>
    </location>
</feature>
<proteinExistence type="predicted"/>
<sequence length="65" mass="7084">PTKTALKVGAIPCGCPPRYGIELNAPLGQNFLRRILASWTKLFGKLGVGQIYLGHCPKQLLIFCT</sequence>
<reference evidence="1 2" key="1">
    <citation type="submission" date="2016-05" db="EMBL/GenBank/DDBJ databases">
        <title>Single-cell genome of chain-forming Candidatus Thiomargarita nelsonii and comparison to other large sulfur-oxidizing bacteria.</title>
        <authorList>
            <person name="Winkel M."/>
            <person name="Salman V."/>
            <person name="Woyke T."/>
            <person name="Schulz-Vogt H."/>
            <person name="Richter M."/>
            <person name="Flood B."/>
            <person name="Bailey J."/>
            <person name="Amann R."/>
            <person name="Mussmann M."/>
        </authorList>
    </citation>
    <scope>NUCLEOTIDE SEQUENCE [LARGE SCALE GENOMIC DNA]</scope>
    <source>
        <strain evidence="1 2">THI036</strain>
    </source>
</reference>
<protein>
    <submittedName>
        <fullName evidence="1">Uncharacterized protein</fullName>
    </submittedName>
</protein>